<dbReference type="AlphaFoldDB" id="A0AAD2G9U1"/>
<dbReference type="InterPro" id="IPR013830">
    <property type="entry name" value="SGNH_hydro"/>
</dbReference>
<dbReference type="Gene3D" id="3.40.50.1110">
    <property type="entry name" value="SGNH hydrolase"/>
    <property type="match status" value="1"/>
</dbReference>
<name>A0AAD2G9U1_9STRA</name>
<feature type="compositionally biased region" description="Basic and acidic residues" evidence="1">
    <location>
        <begin position="19"/>
        <end position="33"/>
    </location>
</feature>
<sequence>MIEEQRETGTGKQLTQQDAPKDATGDSIPKDATDSIPGNSNLTNQQAYTYRPLDRPIRVACAGDSLTLGRIGTNPGEDYPSILQNMLGDAFETHNYGVNSVTAIRGLNASYNKTQAFQNSIGLDADIYLLMLGTNDAKYWSQHSHKFATDMKSTIQEATATRTISASRMLLAIPPWVKMDYGEIKNDILLNHVQPTIQEVASAQQIQLVDMYAVTFNRFDFYTGDNLHLNAKGYIELSQAWQKAILCNYNGVCETGESCETCPRDCRLNCI</sequence>
<dbReference type="InterPro" id="IPR036514">
    <property type="entry name" value="SGNH_hydro_sf"/>
</dbReference>
<dbReference type="SUPFAM" id="SSF52266">
    <property type="entry name" value="SGNH hydrolase"/>
    <property type="match status" value="1"/>
</dbReference>
<keyword evidence="4" id="KW-1185">Reference proteome</keyword>
<dbReference type="PANTHER" id="PTHR30383:SF5">
    <property type="entry name" value="SGNH HYDROLASE-TYPE ESTERASE DOMAIN-CONTAINING PROTEIN"/>
    <property type="match status" value="1"/>
</dbReference>
<evidence type="ECO:0000259" key="2">
    <source>
        <dbReference type="Pfam" id="PF13472"/>
    </source>
</evidence>
<evidence type="ECO:0000256" key="1">
    <source>
        <dbReference type="SAM" id="MobiDB-lite"/>
    </source>
</evidence>
<evidence type="ECO:0000313" key="3">
    <source>
        <dbReference type="EMBL" id="CAJ1967091.1"/>
    </source>
</evidence>
<dbReference type="GO" id="GO:0004622">
    <property type="term" value="F:phosphatidylcholine lysophospholipase activity"/>
    <property type="evidence" value="ECO:0007669"/>
    <property type="project" value="TreeGrafter"/>
</dbReference>
<dbReference type="PANTHER" id="PTHR30383">
    <property type="entry name" value="THIOESTERASE 1/PROTEASE 1/LYSOPHOSPHOLIPASE L1"/>
    <property type="match status" value="1"/>
</dbReference>
<accession>A0AAD2G9U1</accession>
<feature type="domain" description="SGNH hydrolase-type esterase" evidence="2">
    <location>
        <begin position="61"/>
        <end position="234"/>
    </location>
</feature>
<dbReference type="InterPro" id="IPR051532">
    <property type="entry name" value="Ester_Hydrolysis_Enzymes"/>
</dbReference>
<protein>
    <recommendedName>
        <fullName evidence="2">SGNH hydrolase-type esterase domain-containing protein</fullName>
    </recommendedName>
</protein>
<reference evidence="3" key="1">
    <citation type="submission" date="2023-08" db="EMBL/GenBank/DDBJ databases">
        <authorList>
            <person name="Audoor S."/>
            <person name="Bilcke G."/>
        </authorList>
    </citation>
    <scope>NUCLEOTIDE SEQUENCE</scope>
</reference>
<gene>
    <name evidence="3" type="ORF">CYCCA115_LOCUS22609</name>
</gene>
<evidence type="ECO:0000313" key="4">
    <source>
        <dbReference type="Proteomes" id="UP001295423"/>
    </source>
</evidence>
<dbReference type="Pfam" id="PF13472">
    <property type="entry name" value="Lipase_GDSL_2"/>
    <property type="match status" value="1"/>
</dbReference>
<organism evidence="3 4">
    <name type="scientific">Cylindrotheca closterium</name>
    <dbReference type="NCBI Taxonomy" id="2856"/>
    <lineage>
        <taxon>Eukaryota</taxon>
        <taxon>Sar</taxon>
        <taxon>Stramenopiles</taxon>
        <taxon>Ochrophyta</taxon>
        <taxon>Bacillariophyta</taxon>
        <taxon>Bacillariophyceae</taxon>
        <taxon>Bacillariophycidae</taxon>
        <taxon>Bacillariales</taxon>
        <taxon>Bacillariaceae</taxon>
        <taxon>Cylindrotheca</taxon>
    </lineage>
</organism>
<feature type="compositionally biased region" description="Polar residues" evidence="1">
    <location>
        <begin position="36"/>
        <end position="45"/>
    </location>
</feature>
<dbReference type="Proteomes" id="UP001295423">
    <property type="component" value="Unassembled WGS sequence"/>
</dbReference>
<proteinExistence type="predicted"/>
<feature type="region of interest" description="Disordered" evidence="1">
    <location>
        <begin position="1"/>
        <end position="45"/>
    </location>
</feature>
<dbReference type="EMBL" id="CAKOGP040002313">
    <property type="protein sequence ID" value="CAJ1967091.1"/>
    <property type="molecule type" value="Genomic_DNA"/>
</dbReference>
<comment type="caution">
    <text evidence="3">The sequence shown here is derived from an EMBL/GenBank/DDBJ whole genome shotgun (WGS) entry which is preliminary data.</text>
</comment>